<name>F0SQV8_RUBBR</name>
<dbReference type="Pfam" id="PF20607">
    <property type="entry name" value="DUF6800"/>
    <property type="match status" value="1"/>
</dbReference>
<evidence type="ECO:0000313" key="1">
    <source>
        <dbReference type="EMBL" id="ADY60179.1"/>
    </source>
</evidence>
<reference evidence="2" key="1">
    <citation type="submission" date="2011-02" db="EMBL/GenBank/DDBJ databases">
        <title>The complete genome of Planctomyces brasiliensis DSM 5305.</title>
        <authorList>
            <person name="Lucas S."/>
            <person name="Copeland A."/>
            <person name="Lapidus A."/>
            <person name="Bruce D."/>
            <person name="Goodwin L."/>
            <person name="Pitluck S."/>
            <person name="Kyrpides N."/>
            <person name="Mavromatis K."/>
            <person name="Pagani I."/>
            <person name="Ivanova N."/>
            <person name="Ovchinnikova G."/>
            <person name="Lu M."/>
            <person name="Detter J.C."/>
            <person name="Han C."/>
            <person name="Land M."/>
            <person name="Hauser L."/>
            <person name="Markowitz V."/>
            <person name="Cheng J.-F."/>
            <person name="Hugenholtz P."/>
            <person name="Woyke T."/>
            <person name="Wu D."/>
            <person name="Tindall B."/>
            <person name="Pomrenke H.G."/>
            <person name="Brambilla E."/>
            <person name="Klenk H.-P."/>
            <person name="Eisen J.A."/>
        </authorList>
    </citation>
    <scope>NUCLEOTIDE SEQUENCE [LARGE SCALE GENOMIC DNA]</scope>
    <source>
        <strain evidence="2">ATCC 49424 / DSM 5305 / JCM 21570 / NBRC 103401 / IFAM 1448</strain>
    </source>
</reference>
<sequence>MPRIQRDRDLSRKRARKAKLKKFRAQYASAKNETEKQEIFEKARRISPFVTFEDE</sequence>
<gene>
    <name evidence="1" type="ordered locus">Plabr_2579</name>
</gene>
<accession>F0SQV8</accession>
<dbReference type="AlphaFoldDB" id="F0SQV8"/>
<evidence type="ECO:0000313" key="2">
    <source>
        <dbReference type="Proteomes" id="UP000006860"/>
    </source>
</evidence>
<dbReference type="HOGENOM" id="CLU_208536_0_0_0"/>
<dbReference type="STRING" id="756272.Plabr_2579"/>
<dbReference type="RefSeq" id="WP_013628903.1">
    <property type="nucleotide sequence ID" value="NC_015174.1"/>
</dbReference>
<dbReference type="InterPro" id="IPR046479">
    <property type="entry name" value="DUF6800"/>
</dbReference>
<dbReference type="Proteomes" id="UP000006860">
    <property type="component" value="Chromosome"/>
</dbReference>
<dbReference type="KEGG" id="pbs:Plabr_2579"/>
<organism evidence="1 2">
    <name type="scientific">Rubinisphaera brasiliensis (strain ATCC 49424 / DSM 5305 / JCM 21570 / IAM 15109 / NBRC 103401 / IFAM 1448)</name>
    <name type="common">Planctomyces brasiliensis</name>
    <dbReference type="NCBI Taxonomy" id="756272"/>
    <lineage>
        <taxon>Bacteria</taxon>
        <taxon>Pseudomonadati</taxon>
        <taxon>Planctomycetota</taxon>
        <taxon>Planctomycetia</taxon>
        <taxon>Planctomycetales</taxon>
        <taxon>Planctomycetaceae</taxon>
        <taxon>Rubinisphaera</taxon>
    </lineage>
</organism>
<dbReference type="EMBL" id="CP002546">
    <property type="protein sequence ID" value="ADY60179.1"/>
    <property type="molecule type" value="Genomic_DNA"/>
</dbReference>
<keyword evidence="2" id="KW-1185">Reference proteome</keyword>
<protein>
    <submittedName>
        <fullName evidence="1">Uncharacterized protein</fullName>
    </submittedName>
</protein>
<proteinExistence type="predicted"/>